<keyword evidence="2" id="KW-1185">Reference proteome</keyword>
<dbReference type="Proteomes" id="UP000614996">
    <property type="component" value="Unassembled WGS sequence"/>
</dbReference>
<reference evidence="2" key="1">
    <citation type="journal article" date="2021" name="Int. J. Syst. Evol. Microbiol.">
        <title>Actinocatenispora comari sp. nov., an endophytic actinomycete isolated from aerial parts of Comarum salesowianum.</title>
        <authorList>
            <person name="Oyunbileg N."/>
            <person name="Iizaka Y."/>
            <person name="Hamada M."/>
            <person name="Davaapurev B.O."/>
            <person name="Fukumoto A."/>
            <person name="Tsetseg B."/>
            <person name="Kato F."/>
            <person name="Tamura T."/>
            <person name="Batkhuu J."/>
            <person name="Anzai Y."/>
        </authorList>
    </citation>
    <scope>NUCLEOTIDE SEQUENCE [LARGE SCALE GENOMIC DNA]</scope>
    <source>
        <strain evidence="2">NUM-2625</strain>
    </source>
</reference>
<evidence type="ECO:0000313" key="2">
    <source>
        <dbReference type="Proteomes" id="UP000614996"/>
    </source>
</evidence>
<protein>
    <submittedName>
        <fullName evidence="1">Uncharacterized protein</fullName>
    </submittedName>
</protein>
<organism evidence="1 2">
    <name type="scientific">Actinocatenispora comari</name>
    <dbReference type="NCBI Taxonomy" id="2807577"/>
    <lineage>
        <taxon>Bacteria</taxon>
        <taxon>Bacillati</taxon>
        <taxon>Actinomycetota</taxon>
        <taxon>Actinomycetes</taxon>
        <taxon>Micromonosporales</taxon>
        <taxon>Micromonosporaceae</taxon>
        <taxon>Actinocatenispora</taxon>
    </lineage>
</organism>
<proteinExistence type="predicted"/>
<name>A0A8J4A9B0_9ACTN</name>
<accession>A0A8J4A9B0</accession>
<sequence length="261" mass="28319">MSKEARINGHTHPQPPAEQLLRIAIEETWPTIPIDGIARVGVFTSTTVAGAVLLTGAQLGLPDDATVPDQRLARFVNTVADADRPTIREQFLQQVPGTLLAWWLTIGFPGGARLLLAATPDGVWFDVAATGHDTEAVIGCADRAPDGFDEIVGFVQEMACPVTLQHHTPAAWQADELRMCGCWHPFAEHWLDRTDHPCTQNCGCRSFASTDDALTGRWIRDTPAALGALGLDGSCATADHHTGPDGRRWHWVPDFLTRAGH</sequence>
<comment type="caution">
    <text evidence="1">The sequence shown here is derived from an EMBL/GenBank/DDBJ whole genome shotgun (WGS) entry which is preliminary data.</text>
</comment>
<gene>
    <name evidence="1" type="ORF">NUM_07370</name>
</gene>
<dbReference type="AlphaFoldDB" id="A0A8J4A9B0"/>
<dbReference type="EMBL" id="BOPO01000006">
    <property type="protein sequence ID" value="GIL25482.1"/>
    <property type="molecule type" value="Genomic_DNA"/>
</dbReference>
<evidence type="ECO:0000313" key="1">
    <source>
        <dbReference type="EMBL" id="GIL25482.1"/>
    </source>
</evidence>